<keyword evidence="4" id="KW-1185">Reference proteome</keyword>
<reference evidence="4" key="1">
    <citation type="journal article" date="2019" name="Int. J. Syst. Evol. Microbiol.">
        <title>The Global Catalogue of Microorganisms (GCM) 10K type strain sequencing project: providing services to taxonomists for standard genome sequencing and annotation.</title>
        <authorList>
            <consortium name="The Broad Institute Genomics Platform"/>
            <consortium name="The Broad Institute Genome Sequencing Center for Infectious Disease"/>
            <person name="Wu L."/>
            <person name="Ma J."/>
        </authorList>
    </citation>
    <scope>NUCLEOTIDE SEQUENCE [LARGE SCALE GENOMIC DNA]</scope>
    <source>
        <strain evidence="4">JCM 18303</strain>
    </source>
</reference>
<evidence type="ECO:0000313" key="3">
    <source>
        <dbReference type="EMBL" id="GAA5160105.1"/>
    </source>
</evidence>
<comment type="similarity">
    <text evidence="1">Belongs to the DDAH family.</text>
</comment>
<protein>
    <submittedName>
        <fullName evidence="3">Arginine deiminase-related protein</fullName>
    </submittedName>
</protein>
<keyword evidence="2" id="KW-0378">Hydrolase</keyword>
<dbReference type="Gene3D" id="3.75.10.10">
    <property type="entry name" value="L-arginine/glycine Amidinotransferase, Chain A"/>
    <property type="match status" value="1"/>
</dbReference>
<dbReference type="PANTHER" id="PTHR12737:SF9">
    <property type="entry name" value="DIMETHYLARGININASE"/>
    <property type="match status" value="1"/>
</dbReference>
<proteinExistence type="inferred from homology"/>
<dbReference type="RefSeq" id="WP_345702996.1">
    <property type="nucleotide sequence ID" value="NZ_BAABJP010000020.1"/>
</dbReference>
<dbReference type="Proteomes" id="UP001428817">
    <property type="component" value="Unassembled WGS sequence"/>
</dbReference>
<name>A0ABP9QDH2_9PSEU</name>
<evidence type="ECO:0000313" key="4">
    <source>
        <dbReference type="Proteomes" id="UP001428817"/>
    </source>
</evidence>
<dbReference type="PANTHER" id="PTHR12737">
    <property type="entry name" value="DIMETHYLARGININE DIMETHYLAMINOHYDROLASE"/>
    <property type="match status" value="1"/>
</dbReference>
<accession>A0ABP9QDH2</accession>
<dbReference type="NCBIfam" id="NF045659">
    <property type="entry name" value="DiMArgaseDdahMtb"/>
    <property type="match status" value="1"/>
</dbReference>
<evidence type="ECO:0000256" key="2">
    <source>
        <dbReference type="ARBA" id="ARBA00022801"/>
    </source>
</evidence>
<dbReference type="EMBL" id="BAABJP010000020">
    <property type="protein sequence ID" value="GAA5160105.1"/>
    <property type="molecule type" value="Genomic_DNA"/>
</dbReference>
<evidence type="ECO:0000256" key="1">
    <source>
        <dbReference type="ARBA" id="ARBA00008532"/>
    </source>
</evidence>
<organism evidence="3 4">
    <name type="scientific">Pseudonocardia eucalypti</name>
    <dbReference type="NCBI Taxonomy" id="648755"/>
    <lineage>
        <taxon>Bacteria</taxon>
        <taxon>Bacillati</taxon>
        <taxon>Actinomycetota</taxon>
        <taxon>Actinomycetes</taxon>
        <taxon>Pseudonocardiales</taxon>
        <taxon>Pseudonocardiaceae</taxon>
        <taxon>Pseudonocardia</taxon>
    </lineage>
</organism>
<dbReference type="InterPro" id="IPR033199">
    <property type="entry name" value="DDAH-like"/>
</dbReference>
<comment type="caution">
    <text evidence="3">The sequence shown here is derived from an EMBL/GenBank/DDBJ whole genome shotgun (WGS) entry which is preliminary data.</text>
</comment>
<dbReference type="Pfam" id="PF19420">
    <property type="entry name" value="DDAH_eukar"/>
    <property type="match status" value="1"/>
</dbReference>
<dbReference type="SUPFAM" id="SSF55909">
    <property type="entry name" value="Pentein"/>
    <property type="match status" value="1"/>
</dbReference>
<sequence length="279" mass="30463">MTVTLEAPNTAGERLARPHQYLMCPPEHFTVEYAINPWMDTDQPCDVSLALRQWQRLRDIYQELGHTVRIIEPLPQLPDMVFAANGGLVIGGRALAARFAYPQRADEGPAYLAWLRAAGFPAKQAVQVNEGEGDFLVVGGRVLAGTGFRTDPKAHAEVAEYFGLPVVSLELVNPRFYHLDTALAVLDDRTVAYYPEAFSAASRSVLRELYPDAVLAGAKDAMVFGLNAVSDGRNVVLAEKAVNLAEQLRERGFHPIGVDLSELLKAGGSAKCCTLEVRS</sequence>
<gene>
    <name evidence="3" type="ORF">GCM10023321_42190</name>
</gene>